<dbReference type="PANTHER" id="PTHR11439:SF524">
    <property type="entry name" value="RNA-DIRECTED DNA POLYMERASE, PROTEIN KINASE RLK-PELLE-DLSV FAMILY"/>
    <property type="match status" value="1"/>
</dbReference>
<dbReference type="STRING" id="22663.A0A2I0K9Y5"/>
<name>A0A2I0K9Y5_PUNGR</name>
<dbReference type="InterPro" id="IPR043502">
    <property type="entry name" value="DNA/RNA_pol_sf"/>
</dbReference>
<accession>A0A2I0K9Y5</accession>
<organism evidence="2 3">
    <name type="scientific">Punica granatum</name>
    <name type="common">Pomegranate</name>
    <dbReference type="NCBI Taxonomy" id="22663"/>
    <lineage>
        <taxon>Eukaryota</taxon>
        <taxon>Viridiplantae</taxon>
        <taxon>Streptophyta</taxon>
        <taxon>Embryophyta</taxon>
        <taxon>Tracheophyta</taxon>
        <taxon>Spermatophyta</taxon>
        <taxon>Magnoliopsida</taxon>
        <taxon>eudicotyledons</taxon>
        <taxon>Gunneridae</taxon>
        <taxon>Pentapetalae</taxon>
        <taxon>rosids</taxon>
        <taxon>malvids</taxon>
        <taxon>Myrtales</taxon>
        <taxon>Lythraceae</taxon>
        <taxon>Punica</taxon>
    </lineage>
</organism>
<keyword evidence="3" id="KW-1185">Reference proteome</keyword>
<dbReference type="SUPFAM" id="SSF56672">
    <property type="entry name" value="DNA/RNA polymerases"/>
    <property type="match status" value="1"/>
</dbReference>
<evidence type="ECO:0000313" key="2">
    <source>
        <dbReference type="EMBL" id="PKI65368.1"/>
    </source>
</evidence>
<dbReference type="Pfam" id="PF07727">
    <property type="entry name" value="RVT_2"/>
    <property type="match status" value="1"/>
</dbReference>
<sequence length="392" mass="44201">MKTESESSIPLPLQQLTQPFRFPYILEDKGEAVDSNTLAAVVENLIRGVVKVAVDFMELVLVGDMLHIKISWETPMVVAIQVVATHLVVVKALRTISREGFSSTAPLRGSLYPVPLSRPRAFHISTKPSVIRYQRLGLTNKSVLEFNALIQNGTWSLVPPNPQANVVANTWKFRIKYRADRSIDRYNAHLVAQGFRQQPGIDYHETFSPMSAKRILRYLRGTISHGLTLHKSSDLQITAYTDADWASYSDTRRSTTGYAVFVRPNLVSWHSKKQPIVSKSSTEAEYRALAYAVAKTLWLQQLIQDIGRHSSSPIIACCDNISVTYLATNPIQHQRSKHIAMDYHFVRERFQSGDLLVCYIPTSSQLADILTKNLSVSLFQSIVAIRQCLYPQ</sequence>
<evidence type="ECO:0000313" key="3">
    <source>
        <dbReference type="Proteomes" id="UP000233551"/>
    </source>
</evidence>
<evidence type="ECO:0000259" key="1">
    <source>
        <dbReference type="Pfam" id="PF07727"/>
    </source>
</evidence>
<dbReference type="AlphaFoldDB" id="A0A2I0K9Y5"/>
<dbReference type="PANTHER" id="PTHR11439">
    <property type="entry name" value="GAG-POL-RELATED RETROTRANSPOSON"/>
    <property type="match status" value="1"/>
</dbReference>
<dbReference type="CDD" id="cd09272">
    <property type="entry name" value="RNase_HI_RT_Ty1"/>
    <property type="match status" value="1"/>
</dbReference>
<protein>
    <recommendedName>
        <fullName evidence="1">Reverse transcriptase Ty1/copia-type domain-containing protein</fullName>
    </recommendedName>
</protein>
<feature type="domain" description="Reverse transcriptase Ty1/copia-type" evidence="1">
    <location>
        <begin position="152"/>
        <end position="221"/>
    </location>
</feature>
<comment type="caution">
    <text evidence="2">The sequence shown here is derived from an EMBL/GenBank/DDBJ whole genome shotgun (WGS) entry which is preliminary data.</text>
</comment>
<proteinExistence type="predicted"/>
<dbReference type="Proteomes" id="UP000233551">
    <property type="component" value="Unassembled WGS sequence"/>
</dbReference>
<gene>
    <name evidence="2" type="ORF">CRG98_014250</name>
</gene>
<reference evidence="2 3" key="1">
    <citation type="submission" date="2017-11" db="EMBL/GenBank/DDBJ databases">
        <title>De-novo sequencing of pomegranate (Punica granatum L.) genome.</title>
        <authorList>
            <person name="Akparov Z."/>
            <person name="Amiraslanov A."/>
            <person name="Hajiyeva S."/>
            <person name="Abbasov M."/>
            <person name="Kaur K."/>
            <person name="Hamwieh A."/>
            <person name="Solovyev V."/>
            <person name="Salamov A."/>
            <person name="Braich B."/>
            <person name="Kosarev P."/>
            <person name="Mahmoud A."/>
            <person name="Hajiyev E."/>
            <person name="Babayeva S."/>
            <person name="Izzatullayeva V."/>
            <person name="Mammadov A."/>
            <person name="Mammadov A."/>
            <person name="Sharifova S."/>
            <person name="Ojaghi J."/>
            <person name="Eynullazada K."/>
            <person name="Bayramov B."/>
            <person name="Abdulazimova A."/>
            <person name="Shahmuradov I."/>
        </authorList>
    </citation>
    <scope>NUCLEOTIDE SEQUENCE [LARGE SCALE GENOMIC DNA]</scope>
    <source>
        <strain evidence="3">cv. AG2017</strain>
        <tissue evidence="2">Leaf</tissue>
    </source>
</reference>
<dbReference type="InterPro" id="IPR013103">
    <property type="entry name" value="RVT_2"/>
</dbReference>
<dbReference type="EMBL" id="PGOL01000756">
    <property type="protein sequence ID" value="PKI65368.1"/>
    <property type="molecule type" value="Genomic_DNA"/>
</dbReference>